<evidence type="ECO:0000313" key="1">
    <source>
        <dbReference type="EMBL" id="CEK82400.1"/>
    </source>
</evidence>
<dbReference type="EMBL" id="HACG01035536">
    <property type="protein sequence ID" value="CEK82401.1"/>
    <property type="molecule type" value="Transcribed_RNA"/>
</dbReference>
<protein>
    <submittedName>
        <fullName evidence="1">Uncharacterized protein</fullName>
    </submittedName>
</protein>
<accession>A0A0B7AR42</accession>
<organism evidence="1">
    <name type="scientific">Arion vulgaris</name>
    <dbReference type="NCBI Taxonomy" id="1028688"/>
    <lineage>
        <taxon>Eukaryota</taxon>
        <taxon>Metazoa</taxon>
        <taxon>Spiralia</taxon>
        <taxon>Lophotrochozoa</taxon>
        <taxon>Mollusca</taxon>
        <taxon>Gastropoda</taxon>
        <taxon>Heterobranchia</taxon>
        <taxon>Euthyneura</taxon>
        <taxon>Panpulmonata</taxon>
        <taxon>Eupulmonata</taxon>
        <taxon>Stylommatophora</taxon>
        <taxon>Helicina</taxon>
        <taxon>Arionoidea</taxon>
        <taxon>Arionidae</taxon>
        <taxon>Arion</taxon>
    </lineage>
</organism>
<gene>
    <name evidence="1" type="primary">ORF131324</name>
    <name evidence="2" type="synonym">ORF131327</name>
</gene>
<reference evidence="1" key="1">
    <citation type="submission" date="2014-12" db="EMBL/GenBank/DDBJ databases">
        <title>Insight into the proteome of Arion vulgaris.</title>
        <authorList>
            <person name="Aradska J."/>
            <person name="Bulat T."/>
            <person name="Smidak R."/>
            <person name="Sarate P."/>
            <person name="Gangsoo J."/>
            <person name="Sialana F."/>
            <person name="Bilban M."/>
            <person name="Lubec G."/>
        </authorList>
    </citation>
    <scope>NUCLEOTIDE SEQUENCE</scope>
    <source>
        <tissue evidence="1">Skin</tissue>
    </source>
</reference>
<dbReference type="EMBL" id="HACG01035535">
    <property type="protein sequence ID" value="CEK82400.1"/>
    <property type="molecule type" value="Transcribed_RNA"/>
</dbReference>
<evidence type="ECO:0000313" key="2">
    <source>
        <dbReference type="EMBL" id="CEK82401.1"/>
    </source>
</evidence>
<dbReference type="AlphaFoldDB" id="A0A0B7AR42"/>
<feature type="non-terminal residue" evidence="1">
    <location>
        <position position="69"/>
    </location>
</feature>
<sequence length="69" mass="7779">MSLLNCTLTTVSVSSTEPQLPLSVRVVQFWLLSRWVENPDTTVLQCYGYMVLGLLLQRSLYGHALIYCG</sequence>
<proteinExistence type="predicted"/>
<name>A0A0B7AR42_9EUPU</name>